<dbReference type="PANTHER" id="PTHR11474">
    <property type="entry name" value="TYROSINASE FAMILY MEMBER"/>
    <property type="match status" value="1"/>
</dbReference>
<dbReference type="Gene3D" id="1.10.1280.10">
    <property type="entry name" value="Di-copper center containing domain from catechol oxidase"/>
    <property type="match status" value="1"/>
</dbReference>
<proteinExistence type="predicted"/>
<sequence>MRKVLSLLLLLLPALILSTALPSRQKPQKKKCKNPAIRREWRKLTIPERQSFIQALLCLHKTPAARYSHMPGTYSEFEAFTTVHKLQTPYIHFTGIFLPWHRIFLAEFEHTLQTTCNYTGTLPYWDYTLDSRTTPMFPNANISHSPVFDPNHGFGGNGIYNKTMNDALTSQGTFWGGGCVRDGPFKDWIFHVAPQWEWYEDSRCLKRNIWEVYEMWTTSEREYTVMQQTNFTGMQKYLEGFGMDWVGLHGGGHMVVGGLPHGVGTANDPWTSSLEPLFYLHHANIDRVWDKWQRKRREYKWDVTDARMDREDKEVWGPGFVWEEAPMTMESRVNMTEEYVEWWGARVGEIWDIEGSLPEEFDGEAKLCYRYA</sequence>
<dbReference type="EMBL" id="ML119692">
    <property type="protein sequence ID" value="RPA80044.1"/>
    <property type="molecule type" value="Genomic_DNA"/>
</dbReference>
<dbReference type="SUPFAM" id="SSF48056">
    <property type="entry name" value="Di-copper centre-containing domain"/>
    <property type="match status" value="1"/>
</dbReference>
<keyword evidence="3" id="KW-0732">Signal</keyword>
<keyword evidence="2" id="KW-0186">Copper</keyword>
<dbReference type="InterPro" id="IPR050316">
    <property type="entry name" value="Tyrosinase/Hemocyanin"/>
</dbReference>
<keyword evidence="1" id="KW-0479">Metal-binding</keyword>
<dbReference type="GO" id="GO:0046872">
    <property type="term" value="F:metal ion binding"/>
    <property type="evidence" value="ECO:0007669"/>
    <property type="project" value="UniProtKB-KW"/>
</dbReference>
<evidence type="ECO:0000313" key="6">
    <source>
        <dbReference type="Proteomes" id="UP000275078"/>
    </source>
</evidence>
<dbReference type="PROSITE" id="PS00497">
    <property type="entry name" value="TYROSINASE_1"/>
    <property type="match status" value="1"/>
</dbReference>
<dbReference type="InterPro" id="IPR008922">
    <property type="entry name" value="Di-copper_centre_dom_sf"/>
</dbReference>
<dbReference type="PANTHER" id="PTHR11474:SF126">
    <property type="entry name" value="TYROSINASE-LIKE PROTEIN TYR-1-RELATED"/>
    <property type="match status" value="1"/>
</dbReference>
<evidence type="ECO:0000256" key="2">
    <source>
        <dbReference type="ARBA" id="ARBA00023008"/>
    </source>
</evidence>
<evidence type="ECO:0000256" key="1">
    <source>
        <dbReference type="ARBA" id="ARBA00022723"/>
    </source>
</evidence>
<feature type="chain" id="PRO_5018100136" evidence="3">
    <location>
        <begin position="21"/>
        <end position="372"/>
    </location>
</feature>
<organism evidence="5 6">
    <name type="scientific">Ascobolus immersus RN42</name>
    <dbReference type="NCBI Taxonomy" id="1160509"/>
    <lineage>
        <taxon>Eukaryota</taxon>
        <taxon>Fungi</taxon>
        <taxon>Dikarya</taxon>
        <taxon>Ascomycota</taxon>
        <taxon>Pezizomycotina</taxon>
        <taxon>Pezizomycetes</taxon>
        <taxon>Pezizales</taxon>
        <taxon>Ascobolaceae</taxon>
        <taxon>Ascobolus</taxon>
    </lineage>
</organism>
<reference evidence="5 6" key="1">
    <citation type="journal article" date="2018" name="Nat. Ecol. Evol.">
        <title>Pezizomycetes genomes reveal the molecular basis of ectomycorrhizal truffle lifestyle.</title>
        <authorList>
            <person name="Murat C."/>
            <person name="Payen T."/>
            <person name="Noel B."/>
            <person name="Kuo A."/>
            <person name="Morin E."/>
            <person name="Chen J."/>
            <person name="Kohler A."/>
            <person name="Krizsan K."/>
            <person name="Balestrini R."/>
            <person name="Da Silva C."/>
            <person name="Montanini B."/>
            <person name="Hainaut M."/>
            <person name="Levati E."/>
            <person name="Barry K.W."/>
            <person name="Belfiori B."/>
            <person name="Cichocki N."/>
            <person name="Clum A."/>
            <person name="Dockter R.B."/>
            <person name="Fauchery L."/>
            <person name="Guy J."/>
            <person name="Iotti M."/>
            <person name="Le Tacon F."/>
            <person name="Lindquist E.A."/>
            <person name="Lipzen A."/>
            <person name="Malagnac F."/>
            <person name="Mello A."/>
            <person name="Molinier V."/>
            <person name="Miyauchi S."/>
            <person name="Poulain J."/>
            <person name="Riccioni C."/>
            <person name="Rubini A."/>
            <person name="Sitrit Y."/>
            <person name="Splivallo R."/>
            <person name="Traeger S."/>
            <person name="Wang M."/>
            <person name="Zifcakova L."/>
            <person name="Wipf D."/>
            <person name="Zambonelli A."/>
            <person name="Paolocci F."/>
            <person name="Nowrousian M."/>
            <person name="Ottonello S."/>
            <person name="Baldrian P."/>
            <person name="Spatafora J.W."/>
            <person name="Henrissat B."/>
            <person name="Nagy L.G."/>
            <person name="Aury J.M."/>
            <person name="Wincker P."/>
            <person name="Grigoriev I.V."/>
            <person name="Bonfante P."/>
            <person name="Martin F.M."/>
        </authorList>
    </citation>
    <scope>NUCLEOTIDE SEQUENCE [LARGE SCALE GENOMIC DNA]</scope>
    <source>
        <strain evidence="5 6">RN42</strain>
    </source>
</reference>
<keyword evidence="6" id="KW-1185">Reference proteome</keyword>
<dbReference type="OrthoDB" id="6132182at2759"/>
<accession>A0A3N4IE98</accession>
<feature type="domain" description="Tyrosinase copper-binding" evidence="4">
    <location>
        <begin position="92"/>
        <end position="109"/>
    </location>
</feature>
<dbReference type="GO" id="GO:0016491">
    <property type="term" value="F:oxidoreductase activity"/>
    <property type="evidence" value="ECO:0007669"/>
    <property type="project" value="InterPro"/>
</dbReference>
<dbReference type="STRING" id="1160509.A0A3N4IE98"/>
<evidence type="ECO:0000259" key="4">
    <source>
        <dbReference type="PROSITE" id="PS00497"/>
    </source>
</evidence>
<feature type="signal peptide" evidence="3">
    <location>
        <begin position="1"/>
        <end position="20"/>
    </location>
</feature>
<dbReference type="Proteomes" id="UP000275078">
    <property type="component" value="Unassembled WGS sequence"/>
</dbReference>
<gene>
    <name evidence="5" type="ORF">BJ508DRAFT_210624</name>
</gene>
<name>A0A3N4IE98_ASCIM</name>
<evidence type="ECO:0000256" key="3">
    <source>
        <dbReference type="SAM" id="SignalP"/>
    </source>
</evidence>
<dbReference type="AlphaFoldDB" id="A0A3N4IE98"/>
<protein>
    <submittedName>
        <fullName evidence="5">Di-copper centre-containing protein</fullName>
    </submittedName>
</protein>
<dbReference type="PRINTS" id="PR00092">
    <property type="entry name" value="TYROSINASE"/>
</dbReference>
<dbReference type="InterPro" id="IPR002227">
    <property type="entry name" value="Tyrosinase_Cu-bd"/>
</dbReference>
<dbReference type="Pfam" id="PF00264">
    <property type="entry name" value="Tyrosinase"/>
    <property type="match status" value="1"/>
</dbReference>
<evidence type="ECO:0000313" key="5">
    <source>
        <dbReference type="EMBL" id="RPA80044.1"/>
    </source>
</evidence>